<reference evidence="2 3" key="1">
    <citation type="submission" date="2020-03" db="EMBL/GenBank/DDBJ databases">
        <title>Draft Genome Sequence of Cudoniella acicularis.</title>
        <authorList>
            <person name="Buettner E."/>
            <person name="Kellner H."/>
        </authorList>
    </citation>
    <scope>NUCLEOTIDE SEQUENCE [LARGE SCALE GENOMIC DNA]</scope>
    <source>
        <strain evidence="2 3">DSM 108380</strain>
    </source>
</reference>
<dbReference type="OrthoDB" id="10595710at2759"/>
<dbReference type="AlphaFoldDB" id="A0A8H4RQ64"/>
<sequence>MRAAGTPPPDPTTVRTLKKGINEGGEDMNSLVRAALQHGFDFDLFDAEGGRAGRTYTAYFGQTPGATPLDGANTIRNLFLQLGDKMPHNKYGLYCDGSAFEWLLSWPVEGRVLRDDQQGDGPVVRQTKPTRARQFQHLYQRLVQQKRAHRRGFLHHEGPRDRRRKGGHRRGGRGVAVRGRRGHEEAVRRPEVQGGTGGTASVEFFSCERERLGNKSTLE</sequence>
<name>A0A8H4RQ64_9HELO</name>
<feature type="compositionally biased region" description="Basic residues" evidence="1">
    <location>
        <begin position="161"/>
        <end position="172"/>
    </location>
</feature>
<accession>A0A8H4RQ64</accession>
<dbReference type="Proteomes" id="UP000566819">
    <property type="component" value="Unassembled WGS sequence"/>
</dbReference>
<dbReference type="EMBL" id="JAAMPI010000271">
    <property type="protein sequence ID" value="KAF4633318.1"/>
    <property type="molecule type" value="Genomic_DNA"/>
</dbReference>
<comment type="caution">
    <text evidence="2">The sequence shown here is derived from an EMBL/GenBank/DDBJ whole genome shotgun (WGS) entry which is preliminary data.</text>
</comment>
<organism evidence="2 3">
    <name type="scientific">Cudoniella acicularis</name>
    <dbReference type="NCBI Taxonomy" id="354080"/>
    <lineage>
        <taxon>Eukaryota</taxon>
        <taxon>Fungi</taxon>
        <taxon>Dikarya</taxon>
        <taxon>Ascomycota</taxon>
        <taxon>Pezizomycotina</taxon>
        <taxon>Leotiomycetes</taxon>
        <taxon>Helotiales</taxon>
        <taxon>Tricladiaceae</taxon>
        <taxon>Cudoniella</taxon>
    </lineage>
</organism>
<evidence type="ECO:0000256" key="1">
    <source>
        <dbReference type="SAM" id="MobiDB-lite"/>
    </source>
</evidence>
<proteinExistence type="predicted"/>
<protein>
    <submittedName>
        <fullName evidence="2">Uncharacterized protein</fullName>
    </submittedName>
</protein>
<evidence type="ECO:0000313" key="2">
    <source>
        <dbReference type="EMBL" id="KAF4633318.1"/>
    </source>
</evidence>
<feature type="region of interest" description="Disordered" evidence="1">
    <location>
        <begin position="149"/>
        <end position="204"/>
    </location>
</feature>
<feature type="compositionally biased region" description="Basic and acidic residues" evidence="1">
    <location>
        <begin position="182"/>
        <end position="191"/>
    </location>
</feature>
<evidence type="ECO:0000313" key="3">
    <source>
        <dbReference type="Proteomes" id="UP000566819"/>
    </source>
</evidence>
<gene>
    <name evidence="2" type="ORF">G7Y89_g4801</name>
</gene>
<keyword evidence="3" id="KW-1185">Reference proteome</keyword>